<dbReference type="GO" id="GO:0015344">
    <property type="term" value="F:siderophore uptake transmembrane transporter activity"/>
    <property type="evidence" value="ECO:0007669"/>
    <property type="project" value="TreeGrafter"/>
</dbReference>
<dbReference type="PANTHER" id="PTHR30069:SF29">
    <property type="entry name" value="HEMOGLOBIN AND HEMOGLOBIN-HAPTOGLOBIN-BINDING PROTEIN 1-RELATED"/>
    <property type="match status" value="1"/>
</dbReference>
<evidence type="ECO:0000259" key="4">
    <source>
        <dbReference type="Pfam" id="PF07715"/>
    </source>
</evidence>
<accession>A0A2S0HYC3</accession>
<dbReference type="PROSITE" id="PS52016">
    <property type="entry name" value="TONB_DEPENDENT_REC_3"/>
    <property type="match status" value="1"/>
</dbReference>
<reference evidence="5 6" key="1">
    <citation type="submission" date="2018-02" db="EMBL/GenBank/DDBJ databases">
        <title>Genomic analysis of the strain RR4-38 isolated from a seawater recirculating aquaculture system.</title>
        <authorList>
            <person name="Kim Y.-S."/>
            <person name="Jang Y.H."/>
            <person name="Kim K.-H."/>
        </authorList>
    </citation>
    <scope>NUCLEOTIDE SEQUENCE [LARGE SCALE GENOMIC DNA]</scope>
    <source>
        <strain evidence="5 6">RR4-38</strain>
    </source>
</reference>
<dbReference type="InterPro" id="IPR012910">
    <property type="entry name" value="Plug_dom"/>
</dbReference>
<name>A0A2S0HYC3_9FLAO</name>
<dbReference type="Gene3D" id="2.170.130.10">
    <property type="entry name" value="TonB-dependent receptor, plug domain"/>
    <property type="match status" value="1"/>
</dbReference>
<evidence type="ECO:0000256" key="1">
    <source>
        <dbReference type="ARBA" id="ARBA00022729"/>
    </source>
</evidence>
<dbReference type="SUPFAM" id="SSF48452">
    <property type="entry name" value="TPR-like"/>
    <property type="match status" value="1"/>
</dbReference>
<keyword evidence="2" id="KW-0998">Cell outer membrane</keyword>
<keyword evidence="2" id="KW-0472">Membrane</keyword>
<evidence type="ECO:0000256" key="3">
    <source>
        <dbReference type="SAM" id="SignalP"/>
    </source>
</evidence>
<dbReference type="EMBL" id="CP027062">
    <property type="protein sequence ID" value="AVI51628.1"/>
    <property type="molecule type" value="Genomic_DNA"/>
</dbReference>
<dbReference type="InterPro" id="IPR039426">
    <property type="entry name" value="TonB-dep_rcpt-like"/>
</dbReference>
<dbReference type="KEGG" id="aue:C5O00_10835"/>
<protein>
    <recommendedName>
        <fullName evidence="4">TonB-dependent receptor plug domain-containing protein</fullName>
    </recommendedName>
</protein>
<keyword evidence="1 3" id="KW-0732">Signal</keyword>
<dbReference type="PANTHER" id="PTHR30069">
    <property type="entry name" value="TONB-DEPENDENT OUTER MEMBRANE RECEPTOR"/>
    <property type="match status" value="1"/>
</dbReference>
<evidence type="ECO:0000313" key="6">
    <source>
        <dbReference type="Proteomes" id="UP000238442"/>
    </source>
</evidence>
<feature type="chain" id="PRO_5015515361" description="TonB-dependent receptor plug domain-containing protein" evidence="3">
    <location>
        <begin position="19"/>
        <end position="574"/>
    </location>
</feature>
<organism evidence="5 6">
    <name type="scientific">Pukyongia salina</name>
    <dbReference type="NCBI Taxonomy" id="2094025"/>
    <lineage>
        <taxon>Bacteria</taxon>
        <taxon>Pseudomonadati</taxon>
        <taxon>Bacteroidota</taxon>
        <taxon>Flavobacteriia</taxon>
        <taxon>Flavobacteriales</taxon>
        <taxon>Flavobacteriaceae</taxon>
        <taxon>Pukyongia</taxon>
    </lineage>
</organism>
<gene>
    <name evidence="5" type="ORF">C5O00_10835</name>
</gene>
<dbReference type="InterPro" id="IPR037066">
    <property type="entry name" value="Plug_dom_sf"/>
</dbReference>
<keyword evidence="6" id="KW-1185">Reference proteome</keyword>
<dbReference type="Gene3D" id="1.25.40.10">
    <property type="entry name" value="Tetratricopeptide repeat domain"/>
    <property type="match status" value="1"/>
</dbReference>
<proteinExistence type="inferred from homology"/>
<dbReference type="InterPro" id="IPR011990">
    <property type="entry name" value="TPR-like_helical_dom_sf"/>
</dbReference>
<feature type="signal peptide" evidence="3">
    <location>
        <begin position="1"/>
        <end position="18"/>
    </location>
</feature>
<keyword evidence="2" id="KW-0812">Transmembrane</keyword>
<comment type="similarity">
    <text evidence="2">Belongs to the TonB-dependent receptor family.</text>
</comment>
<keyword evidence="2" id="KW-0813">Transport</keyword>
<dbReference type="SUPFAM" id="SSF49464">
    <property type="entry name" value="Carboxypeptidase regulatory domain-like"/>
    <property type="match status" value="1"/>
</dbReference>
<evidence type="ECO:0000256" key="2">
    <source>
        <dbReference type="PROSITE-ProRule" id="PRU01360"/>
    </source>
</evidence>
<sequence>MKKLITTFVCFFVLQLGAQTVTVQGLVTDEYNVPLNGASILVLGTDKGVQTNFDGNYSLEAKVGQKLVCSYLGMNDEIAVIEEGGTMDFTLSLKPEEIGTVVIRTYGVPKSDKLIPTSVTILEAKDIENKPESDAIRSMAGKIPGARITGTSGALGSGTNFVIRSSSSITGNNTPLFIVDGTPFNAGTNDLSGLSGGGAITSSRFLDLDPNNIESVKVLRGLSAAILYGQEGRNGVVLITTKSGSQKDYALAPDLPYSERYLAAQEEARTRLANERTATELGYASPYQAMVKSILSSNDRMSTYLSLRENNPNDPAFYVDIFDRFKKIDPDFAMGVLNSFTTVKSNDPQLLKVLAYKLEEQGKAMDAVTVYRRILELRPDEPQSYRDLALAVYEAGDPEEAVKLLFSVTQRAGLNKEYKRIVENDITSILSSSETARKAYNIRSTDLKNVTRDMRVVIDWNRKDVDLDLTVIDPNLEIATPENPKTRAGGVLLSNNESGYGPEIYDLEELQTGSYYLKVQHPLKEGEILDVDGATYVKLTIYRNYGRADQSREIQLVRIVEDKKLQLMDRIAVL</sequence>
<dbReference type="SUPFAM" id="SSF56935">
    <property type="entry name" value="Porins"/>
    <property type="match status" value="1"/>
</dbReference>
<dbReference type="InterPro" id="IPR008969">
    <property type="entry name" value="CarboxyPept-like_regulatory"/>
</dbReference>
<evidence type="ECO:0000313" key="5">
    <source>
        <dbReference type="EMBL" id="AVI51628.1"/>
    </source>
</evidence>
<comment type="subcellular location">
    <subcellularLocation>
        <location evidence="2">Cell outer membrane</location>
        <topology evidence="2">Multi-pass membrane protein</topology>
    </subcellularLocation>
</comment>
<keyword evidence="2" id="KW-1134">Transmembrane beta strand</keyword>
<dbReference type="AlphaFoldDB" id="A0A2S0HYC3"/>
<dbReference type="GO" id="GO:0009279">
    <property type="term" value="C:cell outer membrane"/>
    <property type="evidence" value="ECO:0007669"/>
    <property type="project" value="UniProtKB-SubCell"/>
</dbReference>
<feature type="domain" description="TonB-dependent receptor plug" evidence="4">
    <location>
        <begin position="115"/>
        <end position="236"/>
    </location>
</feature>
<dbReference type="Proteomes" id="UP000238442">
    <property type="component" value="Chromosome"/>
</dbReference>
<dbReference type="OrthoDB" id="9768177at2"/>
<dbReference type="GO" id="GO:0044718">
    <property type="term" value="P:siderophore transmembrane transport"/>
    <property type="evidence" value="ECO:0007669"/>
    <property type="project" value="TreeGrafter"/>
</dbReference>
<dbReference type="Pfam" id="PF14559">
    <property type="entry name" value="TPR_19"/>
    <property type="match status" value="1"/>
</dbReference>
<dbReference type="Gene3D" id="2.60.40.1120">
    <property type="entry name" value="Carboxypeptidase-like, regulatory domain"/>
    <property type="match status" value="1"/>
</dbReference>
<dbReference type="Pfam" id="PF07715">
    <property type="entry name" value="Plug"/>
    <property type="match status" value="1"/>
</dbReference>
<dbReference type="Pfam" id="PF13715">
    <property type="entry name" value="CarbopepD_reg_2"/>
    <property type="match status" value="1"/>
</dbReference>
<dbReference type="RefSeq" id="WP_105216868.1">
    <property type="nucleotide sequence ID" value="NZ_CP027062.1"/>
</dbReference>
<dbReference type="Gene3D" id="2.60.120.380">
    <property type="match status" value="1"/>
</dbReference>